<evidence type="ECO:0000256" key="4">
    <source>
        <dbReference type="ARBA" id="ARBA00022741"/>
    </source>
</evidence>
<dbReference type="GO" id="GO:0005524">
    <property type="term" value="F:ATP binding"/>
    <property type="evidence" value="ECO:0007669"/>
    <property type="project" value="UniProtKB-KW"/>
</dbReference>
<evidence type="ECO:0000256" key="5">
    <source>
        <dbReference type="ARBA" id="ARBA00022777"/>
    </source>
</evidence>
<dbReference type="GO" id="GO:0004674">
    <property type="term" value="F:protein serine/threonine kinase activity"/>
    <property type="evidence" value="ECO:0007669"/>
    <property type="project" value="UniProtKB-KW"/>
</dbReference>
<dbReference type="GO" id="GO:0005737">
    <property type="term" value="C:cytoplasm"/>
    <property type="evidence" value="ECO:0007669"/>
    <property type="project" value="TreeGrafter"/>
</dbReference>
<dbReference type="PANTHER" id="PTHR47634">
    <property type="entry name" value="PROTEIN KINASE DOMAIN-CONTAINING PROTEIN-RELATED"/>
    <property type="match status" value="1"/>
</dbReference>
<evidence type="ECO:0000256" key="8">
    <source>
        <dbReference type="ARBA" id="ARBA00048679"/>
    </source>
</evidence>
<dbReference type="EMBL" id="KN293995">
    <property type="protein sequence ID" value="EEH39766.2"/>
    <property type="molecule type" value="Genomic_DNA"/>
</dbReference>
<protein>
    <recommendedName>
        <fullName evidence="1">non-specific serine/threonine protein kinase</fullName>
        <ecNumber evidence="1">2.7.11.1</ecNumber>
    </recommendedName>
</protein>
<keyword evidence="12" id="KW-1185">Reference proteome</keyword>
<dbReference type="Pfam" id="PF00069">
    <property type="entry name" value="Pkinase"/>
    <property type="match status" value="1"/>
</dbReference>
<dbReference type="AlphaFoldDB" id="C1GTW0"/>
<sequence length="506" mass="58042">MASHHSREQGILRRHRWTCRQAYDISILSPADVHRPPPRDPRPQTPELRVSGQLLDKNGTRITSGHWYHDGEVRFSKEEFNSAGGGLTLCLRMPNAQNVIQTLDIHLHNDASTHGAHDVHAENFPIHSFRCTRRLWLRVLPPLDLLRRNAPLDITQAISNPGPPHRWRWLPRRYVTIKVSANNYADKKSAETELRITEHITKANPQHVGYDFVRTLLDSFELRGPCGTHVCLVFYTLREPLEIFKQRFQNDVLLPLDVLKLIATMLCLQQHGSRILLGIHGLTEAQDLKSDNILVGLRDESILEIVAREEFEHPLPQKILEDRIIYLSRNELGLQTKGIGRPVIPDFGLAVRGDVSHPYYHTIQPDDYRAPEIILTAGWSYSADIWNVGVLLWDLLEKDGIFEALNPHKMEYTSERHLAHMIALLGPPPKELLDQGSESTMYFDHSGAFRYPELIPEGLSLVDSLNQVEGEDEISFLDFIMRMLRWQPEERSSAKDLLADPWLRIS</sequence>
<dbReference type="SUPFAM" id="SSF56112">
    <property type="entry name" value="Protein kinase-like (PK-like)"/>
    <property type="match status" value="1"/>
</dbReference>
<dbReference type="STRING" id="502779.C1GTW0"/>
<organism evidence="11 12">
    <name type="scientific">Paracoccidioides lutzii (strain ATCC MYA-826 / Pb01)</name>
    <name type="common">Paracoccidioides brasiliensis</name>
    <dbReference type="NCBI Taxonomy" id="502779"/>
    <lineage>
        <taxon>Eukaryota</taxon>
        <taxon>Fungi</taxon>
        <taxon>Dikarya</taxon>
        <taxon>Ascomycota</taxon>
        <taxon>Pezizomycotina</taxon>
        <taxon>Eurotiomycetes</taxon>
        <taxon>Eurotiomycetidae</taxon>
        <taxon>Onygenales</taxon>
        <taxon>Ajellomycetaceae</taxon>
        <taxon>Paracoccidioides</taxon>
    </lineage>
</organism>
<dbReference type="eggNOG" id="KOG1290">
    <property type="taxonomic scope" value="Eukaryota"/>
</dbReference>
<dbReference type="PROSITE" id="PS50011">
    <property type="entry name" value="PROTEIN_KINASE_DOM"/>
    <property type="match status" value="1"/>
</dbReference>
<comment type="catalytic activity">
    <reaction evidence="7">
        <text>L-threonyl-[protein] + ATP = O-phospho-L-threonyl-[protein] + ADP + H(+)</text>
        <dbReference type="Rhea" id="RHEA:46608"/>
        <dbReference type="Rhea" id="RHEA-COMP:11060"/>
        <dbReference type="Rhea" id="RHEA-COMP:11605"/>
        <dbReference type="ChEBI" id="CHEBI:15378"/>
        <dbReference type="ChEBI" id="CHEBI:30013"/>
        <dbReference type="ChEBI" id="CHEBI:30616"/>
        <dbReference type="ChEBI" id="CHEBI:61977"/>
        <dbReference type="ChEBI" id="CHEBI:456216"/>
        <dbReference type="EC" id="2.7.11.1"/>
    </reaction>
</comment>
<dbReference type="KEGG" id="pbl:PAAG_01955"/>
<feature type="domain" description="Protein kinase" evidence="10">
    <location>
        <begin position="140"/>
        <end position="503"/>
    </location>
</feature>
<dbReference type="InterPro" id="IPR000719">
    <property type="entry name" value="Prot_kinase_dom"/>
</dbReference>
<dbReference type="GO" id="GO:0005634">
    <property type="term" value="C:nucleus"/>
    <property type="evidence" value="ECO:0007669"/>
    <property type="project" value="TreeGrafter"/>
</dbReference>
<evidence type="ECO:0000256" key="2">
    <source>
        <dbReference type="ARBA" id="ARBA00022527"/>
    </source>
</evidence>
<evidence type="ECO:0000256" key="9">
    <source>
        <dbReference type="SAM" id="MobiDB-lite"/>
    </source>
</evidence>
<dbReference type="SMART" id="SM00220">
    <property type="entry name" value="S_TKc"/>
    <property type="match status" value="1"/>
</dbReference>
<evidence type="ECO:0000313" key="12">
    <source>
        <dbReference type="Proteomes" id="UP000002059"/>
    </source>
</evidence>
<evidence type="ECO:0000256" key="6">
    <source>
        <dbReference type="ARBA" id="ARBA00022840"/>
    </source>
</evidence>
<dbReference type="OMA" id="CEPLWML"/>
<dbReference type="Gene3D" id="1.10.510.10">
    <property type="entry name" value="Transferase(Phosphotransferase) domain 1"/>
    <property type="match status" value="1"/>
</dbReference>
<reference evidence="11 12" key="1">
    <citation type="journal article" date="2011" name="PLoS Genet.">
        <title>Comparative genomic analysis of human fungal pathogens causing paracoccidioidomycosis.</title>
        <authorList>
            <person name="Desjardins C.A."/>
            <person name="Champion M.D."/>
            <person name="Holder J.W."/>
            <person name="Muszewska A."/>
            <person name="Goldberg J."/>
            <person name="Bailao A.M."/>
            <person name="Brigido M.M."/>
            <person name="Ferreira M.E."/>
            <person name="Garcia A.M."/>
            <person name="Grynberg M."/>
            <person name="Gujja S."/>
            <person name="Heiman D.I."/>
            <person name="Henn M.R."/>
            <person name="Kodira C.D."/>
            <person name="Leon-Narvaez H."/>
            <person name="Longo L.V."/>
            <person name="Ma L.J."/>
            <person name="Malavazi I."/>
            <person name="Matsuo A.L."/>
            <person name="Morais F.V."/>
            <person name="Pereira M."/>
            <person name="Rodriguez-Brito S."/>
            <person name="Sakthikumar S."/>
            <person name="Salem-Izacc S.M."/>
            <person name="Sykes S.M."/>
            <person name="Teixeira M.M."/>
            <person name="Vallejo M.C."/>
            <person name="Walter M.E."/>
            <person name="Yandava C."/>
            <person name="Young S."/>
            <person name="Zeng Q."/>
            <person name="Zucker J."/>
            <person name="Felipe M.S."/>
            <person name="Goldman G.H."/>
            <person name="Haas B.J."/>
            <person name="McEwen J.G."/>
            <person name="Nino-Vega G."/>
            <person name="Puccia R."/>
            <person name="San-Blas G."/>
            <person name="Soares C.M."/>
            <person name="Birren B.W."/>
            <person name="Cuomo C.A."/>
        </authorList>
    </citation>
    <scope>NUCLEOTIDE SEQUENCE [LARGE SCALE GENOMIC DNA]</scope>
    <source>
        <strain evidence="12">ATCC MYA-826 / Pb01</strain>
    </source>
</reference>
<dbReference type="OrthoDB" id="5979581at2759"/>
<dbReference type="HOGENOM" id="CLU_000288_81_1_1"/>
<dbReference type="PANTHER" id="PTHR47634:SF9">
    <property type="entry name" value="PROTEIN KINASE DOMAIN-CONTAINING PROTEIN-RELATED"/>
    <property type="match status" value="1"/>
</dbReference>
<dbReference type="Gene3D" id="3.30.200.20">
    <property type="entry name" value="Phosphorylase Kinase, domain 1"/>
    <property type="match status" value="1"/>
</dbReference>
<evidence type="ECO:0000259" key="10">
    <source>
        <dbReference type="PROSITE" id="PS50011"/>
    </source>
</evidence>
<evidence type="ECO:0000313" key="11">
    <source>
        <dbReference type="EMBL" id="EEH39766.2"/>
    </source>
</evidence>
<keyword evidence="4" id="KW-0547">Nucleotide-binding</keyword>
<name>C1GTW0_PARBA</name>
<gene>
    <name evidence="11" type="ORF">PAAG_01955</name>
</gene>
<dbReference type="InterPro" id="IPR051334">
    <property type="entry name" value="SRPK"/>
</dbReference>
<keyword evidence="6" id="KW-0067">ATP-binding</keyword>
<evidence type="ECO:0000256" key="1">
    <source>
        <dbReference type="ARBA" id="ARBA00012513"/>
    </source>
</evidence>
<comment type="catalytic activity">
    <reaction evidence="8">
        <text>L-seryl-[protein] + ATP = O-phospho-L-seryl-[protein] + ADP + H(+)</text>
        <dbReference type="Rhea" id="RHEA:17989"/>
        <dbReference type="Rhea" id="RHEA-COMP:9863"/>
        <dbReference type="Rhea" id="RHEA-COMP:11604"/>
        <dbReference type="ChEBI" id="CHEBI:15378"/>
        <dbReference type="ChEBI" id="CHEBI:29999"/>
        <dbReference type="ChEBI" id="CHEBI:30616"/>
        <dbReference type="ChEBI" id="CHEBI:83421"/>
        <dbReference type="ChEBI" id="CHEBI:456216"/>
        <dbReference type="EC" id="2.7.11.1"/>
    </reaction>
</comment>
<keyword evidence="5 11" id="KW-0418">Kinase</keyword>
<dbReference type="InterPro" id="IPR011009">
    <property type="entry name" value="Kinase-like_dom_sf"/>
</dbReference>
<dbReference type="GeneID" id="9099513"/>
<dbReference type="GO" id="GO:0000245">
    <property type="term" value="P:spliceosomal complex assembly"/>
    <property type="evidence" value="ECO:0007669"/>
    <property type="project" value="TreeGrafter"/>
</dbReference>
<proteinExistence type="predicted"/>
<feature type="compositionally biased region" description="Basic and acidic residues" evidence="9">
    <location>
        <begin position="32"/>
        <end position="42"/>
    </location>
</feature>
<feature type="region of interest" description="Disordered" evidence="9">
    <location>
        <begin position="28"/>
        <end position="48"/>
    </location>
</feature>
<evidence type="ECO:0000256" key="7">
    <source>
        <dbReference type="ARBA" id="ARBA00047899"/>
    </source>
</evidence>
<keyword evidence="2" id="KW-0723">Serine/threonine-protein kinase</keyword>
<dbReference type="GO" id="GO:0050684">
    <property type="term" value="P:regulation of mRNA processing"/>
    <property type="evidence" value="ECO:0007669"/>
    <property type="project" value="TreeGrafter"/>
</dbReference>
<dbReference type="Proteomes" id="UP000002059">
    <property type="component" value="Partially assembled WGS sequence"/>
</dbReference>
<accession>C1GTW0</accession>
<dbReference type="EC" id="2.7.11.1" evidence="1"/>
<keyword evidence="3" id="KW-0808">Transferase</keyword>
<dbReference type="VEuPathDB" id="FungiDB:PAAG_01955"/>
<evidence type="ECO:0000256" key="3">
    <source>
        <dbReference type="ARBA" id="ARBA00022679"/>
    </source>
</evidence>
<dbReference type="RefSeq" id="XP_015701506.1">
    <property type="nucleotide sequence ID" value="XM_015844502.1"/>
</dbReference>